<feature type="binding site" evidence="8">
    <location>
        <position position="23"/>
    </location>
    <ligand>
        <name>[4Fe-4S] cluster</name>
        <dbReference type="ChEBI" id="CHEBI:49883"/>
        <note>4Fe-4S-S-AdoMet</note>
    </ligand>
</feature>
<feature type="binding site" evidence="8">
    <location>
        <position position="30"/>
    </location>
    <ligand>
        <name>[4Fe-4S] cluster</name>
        <dbReference type="ChEBI" id="CHEBI:49883"/>
        <note>4Fe-4S-S-AdoMet</note>
    </ligand>
</feature>
<dbReference type="SFLD" id="SFLDG01067">
    <property type="entry name" value="SPASM/twitch_domain_containing"/>
    <property type="match status" value="1"/>
</dbReference>
<dbReference type="UniPathway" id="UPA00539"/>
<keyword evidence="1 8" id="KW-0004">4Fe-4S</keyword>
<keyword evidence="3 8" id="KW-0479">Metal-binding</keyword>
<keyword evidence="6 8" id="KW-0408">Iron</keyword>
<protein>
    <recommendedName>
        <fullName evidence="8">PqqA peptide cyclase</fullName>
        <ecNumber evidence="8">1.21.98.4</ecNumber>
    </recommendedName>
    <alternativeName>
        <fullName evidence="8">Coenzyme PQQ synthesis protein E</fullName>
    </alternativeName>
</protein>
<evidence type="ECO:0000313" key="11">
    <source>
        <dbReference type="Proteomes" id="UP000070529"/>
    </source>
</evidence>
<evidence type="ECO:0000256" key="6">
    <source>
        <dbReference type="ARBA" id="ARBA00023004"/>
    </source>
</evidence>
<feature type="domain" description="Radical SAM core" evidence="9">
    <location>
        <begin position="9"/>
        <end position="228"/>
    </location>
</feature>
<dbReference type="InterPro" id="IPR050377">
    <property type="entry name" value="Radical_SAM_PqqE_MftC-like"/>
</dbReference>
<dbReference type="AlphaFoldDB" id="A0A135I499"/>
<proteinExistence type="inferred from homology"/>
<dbReference type="InterPro" id="IPR006638">
    <property type="entry name" value="Elp3/MiaA/NifB-like_rSAM"/>
</dbReference>
<dbReference type="InterPro" id="IPR023885">
    <property type="entry name" value="4Fe4S-binding_SPASM_dom"/>
</dbReference>
<dbReference type="RefSeq" id="WP_067419487.1">
    <property type="nucleotide sequence ID" value="NZ_LNTY01000055.1"/>
</dbReference>
<keyword evidence="2 8" id="KW-0949">S-adenosyl-L-methionine</keyword>
<comment type="caution">
    <text evidence="10">The sequence shown here is derived from an EMBL/GenBank/DDBJ whole genome shotgun (WGS) entry which is preliminary data.</text>
</comment>
<comment type="subunit">
    <text evidence="8">Interacts with PqqD. The interaction is necessary for activity of PqqE.</text>
</comment>
<keyword evidence="4 8" id="KW-0884">PQQ biosynthesis</keyword>
<dbReference type="NCBIfam" id="TIGR02109">
    <property type="entry name" value="PQQ_syn_pqqE"/>
    <property type="match status" value="1"/>
</dbReference>
<evidence type="ECO:0000256" key="2">
    <source>
        <dbReference type="ARBA" id="ARBA00022691"/>
    </source>
</evidence>
<comment type="similarity">
    <text evidence="8">Belongs to the radical SAM superfamily. PqqE family.</text>
</comment>
<keyword evidence="7 8" id="KW-0411">Iron-sulfur</keyword>
<dbReference type="SFLD" id="SFLDS00029">
    <property type="entry name" value="Radical_SAM"/>
    <property type="match status" value="1"/>
</dbReference>
<dbReference type="EMBL" id="LNTY01000055">
    <property type="protein sequence ID" value="KXF80258.1"/>
    <property type="molecule type" value="Genomic_DNA"/>
</dbReference>
<organism evidence="10 11">
    <name type="scientific">Enterovibrio coralii</name>
    <dbReference type="NCBI Taxonomy" id="294935"/>
    <lineage>
        <taxon>Bacteria</taxon>
        <taxon>Pseudomonadati</taxon>
        <taxon>Pseudomonadota</taxon>
        <taxon>Gammaproteobacteria</taxon>
        <taxon>Vibrionales</taxon>
        <taxon>Vibrionaceae</taxon>
        <taxon>Enterovibrio</taxon>
    </lineage>
</organism>
<dbReference type="GO" id="GO:1904047">
    <property type="term" value="F:S-adenosyl-L-methionine binding"/>
    <property type="evidence" value="ECO:0007669"/>
    <property type="project" value="UniProtKB-UniRule"/>
</dbReference>
<sequence>MTKNGSNSINPPLWLLAELTYRCPLHCAYCSNPVNLGDPDDELSTEQWKRVLEQGRELGAVQLGFSGGEPLLRKDLEELVAHAHQLGYYTNLITSSVGMTEKRIEALKLAGLDHIQISFQSADPDLNDAIAGKRNAFQHKKAMFKAVKDHGFPMVMNAVITRQNIESIEAIMALAIELDADYVELATSQYYGWALHNRDALLPSREQIERAENQVNALRDRQQGVGPKFIFVTPDYHEDRPKPCMSGWGNIFLNVAPDGKALPCHSAAMLDLPHPNVKDHSISDIWYDSESFNRFRGFDWMPEPCRSCNEKEKDFGGCRCQALLLTGDPANADPVCSKSPHHHVIEEAVHRANQSCHSEALARTVKNSQLILSVKP</sequence>
<dbReference type="NCBIfam" id="TIGR04085">
    <property type="entry name" value="rSAM_more_4Fe4S"/>
    <property type="match status" value="1"/>
</dbReference>
<dbReference type="Gene3D" id="3.20.20.70">
    <property type="entry name" value="Aldolase class I"/>
    <property type="match status" value="1"/>
</dbReference>
<evidence type="ECO:0000259" key="9">
    <source>
        <dbReference type="PROSITE" id="PS51918"/>
    </source>
</evidence>
<evidence type="ECO:0000256" key="8">
    <source>
        <dbReference type="HAMAP-Rule" id="MF_00660"/>
    </source>
</evidence>
<dbReference type="GO" id="GO:0016491">
    <property type="term" value="F:oxidoreductase activity"/>
    <property type="evidence" value="ECO:0007669"/>
    <property type="project" value="UniProtKB-KW"/>
</dbReference>
<feature type="binding site" evidence="8">
    <location>
        <position position="27"/>
    </location>
    <ligand>
        <name>[4Fe-4S] cluster</name>
        <dbReference type="ChEBI" id="CHEBI:49883"/>
        <note>4Fe-4S-S-AdoMet</note>
    </ligand>
</feature>
<reference evidence="10 11" key="1">
    <citation type="submission" date="2015-11" db="EMBL/GenBank/DDBJ databases">
        <title>Genomic Taxonomy of the Vibrionaceae.</title>
        <authorList>
            <person name="Gomez-Gil B."/>
            <person name="Enciso-Ibarra J."/>
        </authorList>
    </citation>
    <scope>NUCLEOTIDE SEQUENCE [LARGE SCALE GENOMIC DNA]</scope>
    <source>
        <strain evidence="10 11">CAIM 912</strain>
    </source>
</reference>
<evidence type="ECO:0000256" key="5">
    <source>
        <dbReference type="ARBA" id="ARBA00023002"/>
    </source>
</evidence>
<dbReference type="CDD" id="cd01335">
    <property type="entry name" value="Radical_SAM"/>
    <property type="match status" value="1"/>
</dbReference>
<dbReference type="OrthoDB" id="9792276at2"/>
<accession>A0A135I499</accession>
<dbReference type="HAMAP" id="MF_00660">
    <property type="entry name" value="PqqE"/>
    <property type="match status" value="1"/>
</dbReference>
<dbReference type="SUPFAM" id="SSF102114">
    <property type="entry name" value="Radical SAM enzymes"/>
    <property type="match status" value="1"/>
</dbReference>
<keyword evidence="5 8" id="KW-0560">Oxidoreductase</keyword>
<evidence type="ECO:0000256" key="7">
    <source>
        <dbReference type="ARBA" id="ARBA00023014"/>
    </source>
</evidence>
<evidence type="ECO:0000256" key="3">
    <source>
        <dbReference type="ARBA" id="ARBA00022723"/>
    </source>
</evidence>
<dbReference type="GO" id="GO:0005506">
    <property type="term" value="F:iron ion binding"/>
    <property type="evidence" value="ECO:0007669"/>
    <property type="project" value="UniProtKB-UniRule"/>
</dbReference>
<dbReference type="InterPro" id="IPR017200">
    <property type="entry name" value="PqqE-like"/>
</dbReference>
<dbReference type="InterPro" id="IPR013785">
    <property type="entry name" value="Aldolase_TIM"/>
</dbReference>
<gene>
    <name evidence="8" type="primary">pqqE</name>
    <name evidence="10" type="ORF">ATN88_10475</name>
</gene>
<dbReference type="InterPro" id="IPR007197">
    <property type="entry name" value="rSAM"/>
</dbReference>
<dbReference type="GO" id="GO:0018189">
    <property type="term" value="P:pyrroloquinoline quinone biosynthetic process"/>
    <property type="evidence" value="ECO:0007669"/>
    <property type="project" value="UniProtKB-UniRule"/>
</dbReference>
<dbReference type="SFLD" id="SFLDF00280">
    <property type="entry name" value="coenzyme_PQQ_synthesis_protein"/>
    <property type="match status" value="1"/>
</dbReference>
<dbReference type="GO" id="GO:0009975">
    <property type="term" value="F:cyclase activity"/>
    <property type="evidence" value="ECO:0007669"/>
    <property type="project" value="UniProtKB-UniRule"/>
</dbReference>
<comment type="catalytic activity">
    <reaction evidence="8">
        <text>[PQQ precursor protein] + S-adenosyl-L-methionine = E-Y cross-linked-[PQQ precursor protein] + 5'-deoxyadenosine + L-methionine + H(+)</text>
        <dbReference type="Rhea" id="RHEA:56836"/>
        <dbReference type="Rhea" id="RHEA-COMP:14800"/>
        <dbReference type="Rhea" id="RHEA-COMP:14801"/>
        <dbReference type="ChEBI" id="CHEBI:15378"/>
        <dbReference type="ChEBI" id="CHEBI:17319"/>
        <dbReference type="ChEBI" id="CHEBI:57844"/>
        <dbReference type="ChEBI" id="CHEBI:59789"/>
        <dbReference type="ChEBI" id="CHEBI:141026"/>
        <dbReference type="ChEBI" id="CHEBI:141027"/>
        <dbReference type="EC" id="1.21.98.4"/>
    </reaction>
</comment>
<dbReference type="SMART" id="SM00729">
    <property type="entry name" value="Elp3"/>
    <property type="match status" value="1"/>
</dbReference>
<dbReference type="CDD" id="cd21119">
    <property type="entry name" value="SPASM_PqqE"/>
    <property type="match status" value="1"/>
</dbReference>
<dbReference type="PANTHER" id="PTHR11228:SF7">
    <property type="entry name" value="PQQA PEPTIDE CYCLASE"/>
    <property type="match status" value="1"/>
</dbReference>
<dbReference type="SFLD" id="SFLDG01386">
    <property type="entry name" value="main_SPASM_domain-containing"/>
    <property type="match status" value="1"/>
</dbReference>
<comment type="pathway">
    <text evidence="8">Cofactor biosynthesis; pyrroloquinoline quinone biosynthesis.</text>
</comment>
<dbReference type="InterPro" id="IPR058240">
    <property type="entry name" value="rSAM_sf"/>
</dbReference>
<dbReference type="STRING" id="294935.ATN88_10475"/>
<keyword evidence="11" id="KW-1185">Reference proteome</keyword>
<comment type="function">
    <text evidence="8">Catalyzes the cross-linking of a glutamate residue and a tyrosine residue in the PqqA protein as part of the biosynthesis of pyrroloquinoline quinone (PQQ).</text>
</comment>
<evidence type="ECO:0000256" key="1">
    <source>
        <dbReference type="ARBA" id="ARBA00022485"/>
    </source>
</evidence>
<evidence type="ECO:0000313" key="10">
    <source>
        <dbReference type="EMBL" id="KXF80258.1"/>
    </source>
</evidence>
<evidence type="ECO:0000256" key="4">
    <source>
        <dbReference type="ARBA" id="ARBA00022905"/>
    </source>
</evidence>
<dbReference type="Proteomes" id="UP000070529">
    <property type="component" value="Unassembled WGS sequence"/>
</dbReference>
<dbReference type="GO" id="GO:0051539">
    <property type="term" value="F:4 iron, 4 sulfur cluster binding"/>
    <property type="evidence" value="ECO:0007669"/>
    <property type="project" value="UniProtKB-KW"/>
</dbReference>
<dbReference type="InterPro" id="IPR011843">
    <property type="entry name" value="PQQ_synth_PqqE_bac"/>
</dbReference>
<dbReference type="EC" id="1.21.98.4" evidence="8"/>
<dbReference type="Pfam" id="PF04055">
    <property type="entry name" value="Radical_SAM"/>
    <property type="match status" value="1"/>
</dbReference>
<dbReference type="Pfam" id="PF13186">
    <property type="entry name" value="SPASM"/>
    <property type="match status" value="1"/>
</dbReference>
<dbReference type="PROSITE" id="PS51918">
    <property type="entry name" value="RADICAL_SAM"/>
    <property type="match status" value="1"/>
</dbReference>
<dbReference type="PIRSF" id="PIRSF037420">
    <property type="entry name" value="PQQ_syn_pqqE"/>
    <property type="match status" value="1"/>
</dbReference>
<name>A0A135I499_9GAMM</name>
<dbReference type="PANTHER" id="PTHR11228">
    <property type="entry name" value="RADICAL SAM DOMAIN PROTEIN"/>
    <property type="match status" value="1"/>
</dbReference>
<comment type="cofactor">
    <cofactor evidence="8">
        <name>[4Fe-4S] cluster</name>
        <dbReference type="ChEBI" id="CHEBI:49883"/>
    </cofactor>
    <text evidence="8">Binds 1 [4Fe-4S] cluster. The cluster is coordinated with 3 cysteines and an exchangeable S-adenosyl-L-methionine.</text>
</comment>